<comment type="caution">
    <text evidence="3">The sequence shown here is derived from an EMBL/GenBank/DDBJ whole genome shotgun (WGS) entry which is preliminary data.</text>
</comment>
<feature type="compositionally biased region" description="Basic and acidic residues" evidence="2">
    <location>
        <begin position="46"/>
        <end position="56"/>
    </location>
</feature>
<gene>
    <name evidence="3" type="ORF">RUM43_002114</name>
</gene>
<protein>
    <submittedName>
        <fullName evidence="3">Uncharacterized protein</fullName>
    </submittedName>
</protein>
<dbReference type="EMBL" id="JAWJWE010000036">
    <property type="protein sequence ID" value="KAK6628302.1"/>
    <property type="molecule type" value="Genomic_DNA"/>
</dbReference>
<organism evidence="3 4">
    <name type="scientific">Polyplax serrata</name>
    <name type="common">Common mouse louse</name>
    <dbReference type="NCBI Taxonomy" id="468196"/>
    <lineage>
        <taxon>Eukaryota</taxon>
        <taxon>Metazoa</taxon>
        <taxon>Ecdysozoa</taxon>
        <taxon>Arthropoda</taxon>
        <taxon>Hexapoda</taxon>
        <taxon>Insecta</taxon>
        <taxon>Pterygota</taxon>
        <taxon>Neoptera</taxon>
        <taxon>Paraneoptera</taxon>
        <taxon>Psocodea</taxon>
        <taxon>Troctomorpha</taxon>
        <taxon>Phthiraptera</taxon>
        <taxon>Anoplura</taxon>
        <taxon>Polyplacidae</taxon>
        <taxon>Polyplax</taxon>
    </lineage>
</organism>
<name>A0AAN8PLY0_POLSC</name>
<dbReference type="AlphaFoldDB" id="A0AAN8PLY0"/>
<feature type="region of interest" description="Disordered" evidence="2">
    <location>
        <begin position="26"/>
        <end position="56"/>
    </location>
</feature>
<evidence type="ECO:0000313" key="3">
    <source>
        <dbReference type="EMBL" id="KAK6628302.1"/>
    </source>
</evidence>
<evidence type="ECO:0000256" key="2">
    <source>
        <dbReference type="SAM" id="MobiDB-lite"/>
    </source>
</evidence>
<accession>A0AAN8PLY0</accession>
<feature type="coiled-coil region" evidence="1">
    <location>
        <begin position="60"/>
        <end position="87"/>
    </location>
</feature>
<sequence length="112" mass="12474">MPITPGNLKTAEIMLLDTATAHRTEHFDAPLPPLPPPRGGFIPSGEKVKDLTQKSETERKRKLFGVRAEEEEEVEEEEEEVNTLVRSAPSVSADVQLEGGLTEEFPTEFLFL</sequence>
<reference evidence="3 4" key="1">
    <citation type="submission" date="2023-10" db="EMBL/GenBank/DDBJ databases">
        <title>Genomes of two closely related lineages of the louse Polyplax serrata with different host specificities.</title>
        <authorList>
            <person name="Martinu J."/>
            <person name="Tarabai H."/>
            <person name="Stefka J."/>
            <person name="Hypsa V."/>
        </authorList>
    </citation>
    <scope>NUCLEOTIDE SEQUENCE [LARGE SCALE GENOMIC DNA]</scope>
    <source>
        <strain evidence="3">HR10_N</strain>
    </source>
</reference>
<evidence type="ECO:0000256" key="1">
    <source>
        <dbReference type="SAM" id="Coils"/>
    </source>
</evidence>
<keyword evidence="1" id="KW-0175">Coiled coil</keyword>
<evidence type="ECO:0000313" key="4">
    <source>
        <dbReference type="Proteomes" id="UP001372834"/>
    </source>
</evidence>
<proteinExistence type="predicted"/>
<dbReference type="Proteomes" id="UP001372834">
    <property type="component" value="Unassembled WGS sequence"/>
</dbReference>